<dbReference type="AlphaFoldDB" id="A0A9P8P8U1"/>
<gene>
    <name evidence="1" type="ORF">OGAPHI_003377</name>
</gene>
<keyword evidence="2" id="KW-1185">Reference proteome</keyword>
<sequence>MQAKWSIVWPSGVQMAQFGTAIGEFGSFNIDRNFSSISSWSTEVLDSSVIFKSSNVTSTGPGCEAGGRYVTIVESDQQCVARATFEPNLTVRPGLKLEPSRVTSIPPLIGPCAGIILWMVGTEDEAVDCPRVPAMLAFEWFCARCAKDDDFFSGVVEKMLVAEEVPKQFCGDKLSELIGEVGSFLLIVDETES</sequence>
<evidence type="ECO:0000313" key="1">
    <source>
        <dbReference type="EMBL" id="KAH3666927.1"/>
    </source>
</evidence>
<organism evidence="1 2">
    <name type="scientific">Ogataea philodendri</name>
    <dbReference type="NCBI Taxonomy" id="1378263"/>
    <lineage>
        <taxon>Eukaryota</taxon>
        <taxon>Fungi</taxon>
        <taxon>Dikarya</taxon>
        <taxon>Ascomycota</taxon>
        <taxon>Saccharomycotina</taxon>
        <taxon>Pichiomycetes</taxon>
        <taxon>Pichiales</taxon>
        <taxon>Pichiaceae</taxon>
        <taxon>Ogataea</taxon>
    </lineage>
</organism>
<protein>
    <submittedName>
        <fullName evidence="1">Uncharacterized protein</fullName>
    </submittedName>
</protein>
<comment type="caution">
    <text evidence="1">The sequence shown here is derived from an EMBL/GenBank/DDBJ whole genome shotgun (WGS) entry which is preliminary data.</text>
</comment>
<name>A0A9P8P8U1_9ASCO</name>
<evidence type="ECO:0000313" key="2">
    <source>
        <dbReference type="Proteomes" id="UP000769157"/>
    </source>
</evidence>
<proteinExistence type="predicted"/>
<reference evidence="1" key="2">
    <citation type="submission" date="2021-01" db="EMBL/GenBank/DDBJ databases">
        <authorList>
            <person name="Schikora-Tamarit M.A."/>
        </authorList>
    </citation>
    <scope>NUCLEOTIDE SEQUENCE</scope>
    <source>
        <strain evidence="1">CBS6075</strain>
    </source>
</reference>
<reference evidence="1" key="1">
    <citation type="journal article" date="2021" name="Open Biol.">
        <title>Shared evolutionary footprints suggest mitochondrial oxidative damage underlies multiple complex I losses in fungi.</title>
        <authorList>
            <person name="Schikora-Tamarit M.A."/>
            <person name="Marcet-Houben M."/>
            <person name="Nosek J."/>
            <person name="Gabaldon T."/>
        </authorList>
    </citation>
    <scope>NUCLEOTIDE SEQUENCE</scope>
    <source>
        <strain evidence="1">CBS6075</strain>
    </source>
</reference>
<dbReference type="RefSeq" id="XP_046061883.1">
    <property type="nucleotide sequence ID" value="XM_046204346.1"/>
</dbReference>
<dbReference type="Proteomes" id="UP000769157">
    <property type="component" value="Unassembled WGS sequence"/>
</dbReference>
<dbReference type="EMBL" id="JAEUBE010000199">
    <property type="protein sequence ID" value="KAH3666927.1"/>
    <property type="molecule type" value="Genomic_DNA"/>
</dbReference>
<accession>A0A9P8P8U1</accession>
<dbReference type="GeneID" id="70235344"/>